<dbReference type="Pfam" id="PF13424">
    <property type="entry name" value="TPR_12"/>
    <property type="match status" value="2"/>
</dbReference>
<keyword evidence="10" id="KW-0472">Membrane</keyword>
<dbReference type="PANTHER" id="PTHR24421:SF10">
    <property type="entry name" value="NITRATE_NITRITE SENSOR PROTEIN NARQ"/>
    <property type="match status" value="1"/>
</dbReference>
<dbReference type="EC" id="2.7.13.3" evidence="2"/>
<keyword evidence="10" id="KW-1133">Transmembrane helix</keyword>
<dbReference type="InterPro" id="IPR005467">
    <property type="entry name" value="His_kinase_dom"/>
</dbReference>
<dbReference type="Gene3D" id="1.20.5.1930">
    <property type="match status" value="1"/>
</dbReference>
<reference evidence="14" key="1">
    <citation type="submission" date="2016-10" db="EMBL/GenBank/DDBJ databases">
        <authorList>
            <person name="Varghese N."/>
            <person name="Submissions S."/>
        </authorList>
    </citation>
    <scope>NUCLEOTIDE SEQUENCE [LARGE SCALE GENOMIC DNA]</scope>
    <source>
        <strain evidence="14">Jip14</strain>
    </source>
</reference>
<dbReference type="STRING" id="332977.SAMN05421740_11428"/>
<feature type="repeat" description="TPR" evidence="9">
    <location>
        <begin position="74"/>
        <end position="107"/>
    </location>
</feature>
<dbReference type="SUPFAM" id="SSF48452">
    <property type="entry name" value="TPR-like"/>
    <property type="match status" value="1"/>
</dbReference>
<keyword evidence="7" id="KW-0067">ATP-binding</keyword>
<dbReference type="SUPFAM" id="SSF55874">
    <property type="entry name" value="ATPase domain of HSP90 chaperone/DNA topoisomerase II/histidine kinase"/>
    <property type="match status" value="1"/>
</dbReference>
<dbReference type="GO" id="GO:0000155">
    <property type="term" value="F:phosphorelay sensor kinase activity"/>
    <property type="evidence" value="ECO:0007669"/>
    <property type="project" value="InterPro"/>
</dbReference>
<evidence type="ECO:0000256" key="5">
    <source>
        <dbReference type="ARBA" id="ARBA00022741"/>
    </source>
</evidence>
<dbReference type="GO" id="GO:0046983">
    <property type="term" value="F:protein dimerization activity"/>
    <property type="evidence" value="ECO:0007669"/>
    <property type="project" value="InterPro"/>
</dbReference>
<keyword evidence="4" id="KW-0808">Transferase</keyword>
<protein>
    <recommendedName>
        <fullName evidence="2">histidine kinase</fullName>
        <ecNumber evidence="2">2.7.13.3</ecNumber>
    </recommendedName>
</protein>
<keyword evidence="5" id="KW-0547">Nucleotide-binding</keyword>
<dbReference type="Pfam" id="PF07730">
    <property type="entry name" value="HisKA_3"/>
    <property type="match status" value="1"/>
</dbReference>
<dbReference type="AlphaFoldDB" id="A0A1H7U8Z9"/>
<feature type="repeat" description="TPR" evidence="9">
    <location>
        <begin position="114"/>
        <end position="147"/>
    </location>
</feature>
<dbReference type="RefSeq" id="WP_090609182.1">
    <property type="nucleotide sequence ID" value="NZ_FNZR01000014.1"/>
</dbReference>
<keyword evidence="9" id="KW-0802">TPR repeat</keyword>
<feature type="domain" description="Histidine kinase" evidence="12">
    <location>
        <begin position="455"/>
        <end position="640"/>
    </location>
</feature>
<evidence type="ECO:0000313" key="14">
    <source>
        <dbReference type="Proteomes" id="UP000198916"/>
    </source>
</evidence>
<evidence type="ECO:0000256" key="1">
    <source>
        <dbReference type="ARBA" id="ARBA00000085"/>
    </source>
</evidence>
<keyword evidence="14" id="KW-1185">Reference proteome</keyword>
<dbReference type="InterPro" id="IPR011712">
    <property type="entry name" value="Sig_transdc_His_kin_sub3_dim/P"/>
</dbReference>
<evidence type="ECO:0000256" key="10">
    <source>
        <dbReference type="SAM" id="Phobius"/>
    </source>
</evidence>
<evidence type="ECO:0000256" key="6">
    <source>
        <dbReference type="ARBA" id="ARBA00022777"/>
    </source>
</evidence>
<dbReference type="Pfam" id="PF02518">
    <property type="entry name" value="HATPase_c"/>
    <property type="match status" value="1"/>
</dbReference>
<feature type="signal peptide" evidence="11">
    <location>
        <begin position="1"/>
        <end position="22"/>
    </location>
</feature>
<evidence type="ECO:0000256" key="3">
    <source>
        <dbReference type="ARBA" id="ARBA00022553"/>
    </source>
</evidence>
<dbReference type="InterPro" id="IPR036890">
    <property type="entry name" value="HATPase_C_sf"/>
</dbReference>
<evidence type="ECO:0000256" key="11">
    <source>
        <dbReference type="SAM" id="SignalP"/>
    </source>
</evidence>
<keyword evidence="11" id="KW-0732">Signal</keyword>
<dbReference type="PROSITE" id="PS50005">
    <property type="entry name" value="TPR"/>
    <property type="match status" value="2"/>
</dbReference>
<dbReference type="PROSITE" id="PS50109">
    <property type="entry name" value="HIS_KIN"/>
    <property type="match status" value="1"/>
</dbReference>
<dbReference type="PANTHER" id="PTHR24421">
    <property type="entry name" value="NITRATE/NITRITE SENSOR PROTEIN NARX-RELATED"/>
    <property type="match status" value="1"/>
</dbReference>
<evidence type="ECO:0000256" key="2">
    <source>
        <dbReference type="ARBA" id="ARBA00012438"/>
    </source>
</evidence>
<dbReference type="InterPro" id="IPR003594">
    <property type="entry name" value="HATPase_dom"/>
</dbReference>
<feature type="chain" id="PRO_5011616857" description="histidine kinase" evidence="11">
    <location>
        <begin position="23"/>
        <end position="640"/>
    </location>
</feature>
<dbReference type="CDD" id="cd16917">
    <property type="entry name" value="HATPase_UhpB-NarQ-NarX-like"/>
    <property type="match status" value="1"/>
</dbReference>
<keyword evidence="8" id="KW-0902">Two-component regulatory system</keyword>
<keyword evidence="6 13" id="KW-0418">Kinase</keyword>
<evidence type="ECO:0000313" key="13">
    <source>
        <dbReference type="EMBL" id="SEL93226.1"/>
    </source>
</evidence>
<evidence type="ECO:0000259" key="12">
    <source>
        <dbReference type="PROSITE" id="PS50109"/>
    </source>
</evidence>
<dbReference type="SMART" id="SM00028">
    <property type="entry name" value="TPR"/>
    <property type="match status" value="5"/>
</dbReference>
<dbReference type="EMBL" id="FNZR01000014">
    <property type="protein sequence ID" value="SEL93226.1"/>
    <property type="molecule type" value="Genomic_DNA"/>
</dbReference>
<dbReference type="InterPro" id="IPR050482">
    <property type="entry name" value="Sensor_HK_TwoCompSys"/>
</dbReference>
<dbReference type="Proteomes" id="UP000198916">
    <property type="component" value="Unassembled WGS sequence"/>
</dbReference>
<gene>
    <name evidence="13" type="ORF">SAMN05421740_11428</name>
</gene>
<evidence type="ECO:0000256" key="8">
    <source>
        <dbReference type="ARBA" id="ARBA00023012"/>
    </source>
</evidence>
<dbReference type="GO" id="GO:0005524">
    <property type="term" value="F:ATP binding"/>
    <property type="evidence" value="ECO:0007669"/>
    <property type="project" value="UniProtKB-KW"/>
</dbReference>
<dbReference type="Gene3D" id="1.25.40.10">
    <property type="entry name" value="Tetratricopeptide repeat domain"/>
    <property type="match status" value="2"/>
</dbReference>
<organism evidence="13 14">
    <name type="scientific">Parapedobacter koreensis</name>
    <dbReference type="NCBI Taxonomy" id="332977"/>
    <lineage>
        <taxon>Bacteria</taxon>
        <taxon>Pseudomonadati</taxon>
        <taxon>Bacteroidota</taxon>
        <taxon>Sphingobacteriia</taxon>
        <taxon>Sphingobacteriales</taxon>
        <taxon>Sphingobacteriaceae</taxon>
        <taxon>Parapedobacter</taxon>
    </lineage>
</organism>
<dbReference type="InterPro" id="IPR019734">
    <property type="entry name" value="TPR_rpt"/>
</dbReference>
<keyword evidence="10" id="KW-0812">Transmembrane</keyword>
<dbReference type="Gene3D" id="3.30.565.10">
    <property type="entry name" value="Histidine kinase-like ATPase, C-terminal domain"/>
    <property type="match status" value="1"/>
</dbReference>
<accession>A0A1H7U8Z9</accession>
<name>A0A1H7U8Z9_9SPHI</name>
<dbReference type="InterPro" id="IPR011990">
    <property type="entry name" value="TPR-like_helical_dom_sf"/>
</dbReference>
<comment type="catalytic activity">
    <reaction evidence="1">
        <text>ATP + protein L-histidine = ADP + protein N-phospho-L-histidine.</text>
        <dbReference type="EC" id="2.7.13.3"/>
    </reaction>
</comment>
<sequence>MKTFCRPFLALLIGCLPSLCRAATPETVPDERQQLKQWLDDSYEYRFSNPDSSLYYGFKVLDAAKASNLRDVEADALRSLSTTYQAQGDYPRALEYGFEALRLSRELDDPLKTAHTLNILGITYDQQGNFPEALHHYREAYTMYKALGDDEWLAMIAVNLGILFKGQGEYEQVIPYYRDAYAIYRKLGLPAETAFCETNLGSVFYYTQQYDSCVYYSLKAEKALAEQGYLQIQPTAQSNAGLGYFGLGRFGEAKDYLEKALAAHRKYANKKEIAFVLIQLAQVYQQLGQPRSSYGLLTEARQVAEEIGSAKEAMDASKLLAAYYAGQNDYRRAYEAYAAYSTVKDTLFEEEKARALTNYRIQYETGKKEQQIEILHQETAIQKLQLRQRGLLLLVALGVLLAGAATAYLLFKQRRLKAEARLQHAISQQQEKATHDVLDAEERERRRIAADLHDGVGQLLSSALLSLKFVDKGMRAGEPIPLETIDRAIQLVKESYEEMRDISHQMMPNALLKSGFVSAVREFIGKLDNPSIKISLHVSGLDDRLEERTETILYRIIQEGVTNVIKHAAATSLAIQLTRETEGISLTIEDNGIGFDASGLVEKTGMGLKNIQDRIAILKGFLEIDTAPSKGTLLSVFVPS</sequence>
<feature type="transmembrane region" description="Helical" evidence="10">
    <location>
        <begin position="391"/>
        <end position="411"/>
    </location>
</feature>
<dbReference type="GO" id="GO:0016020">
    <property type="term" value="C:membrane"/>
    <property type="evidence" value="ECO:0007669"/>
    <property type="project" value="InterPro"/>
</dbReference>
<dbReference type="OrthoDB" id="9778366at2"/>
<evidence type="ECO:0000256" key="9">
    <source>
        <dbReference type="PROSITE-ProRule" id="PRU00339"/>
    </source>
</evidence>
<proteinExistence type="predicted"/>
<keyword evidence="3" id="KW-0597">Phosphoprotein</keyword>
<evidence type="ECO:0000256" key="7">
    <source>
        <dbReference type="ARBA" id="ARBA00022840"/>
    </source>
</evidence>
<evidence type="ECO:0000256" key="4">
    <source>
        <dbReference type="ARBA" id="ARBA00022679"/>
    </source>
</evidence>
<dbReference type="Pfam" id="PF13176">
    <property type="entry name" value="TPR_7"/>
    <property type="match status" value="1"/>
</dbReference>